<keyword evidence="2" id="KW-0547">Nucleotide-binding</keyword>
<dbReference type="Pfam" id="PF00005">
    <property type="entry name" value="ABC_tran"/>
    <property type="match status" value="1"/>
</dbReference>
<dbReference type="InterPro" id="IPR005895">
    <property type="entry name" value="ABC_transptr_haem_export_CcmA"/>
</dbReference>
<dbReference type="AlphaFoldDB" id="A0A520MYD7"/>
<evidence type="ECO:0000256" key="4">
    <source>
        <dbReference type="ARBA" id="ARBA00022840"/>
    </source>
</evidence>
<organism evidence="8 9">
    <name type="scientific">SAR86 cluster bacterium</name>
    <dbReference type="NCBI Taxonomy" id="2030880"/>
    <lineage>
        <taxon>Bacteria</taxon>
        <taxon>Pseudomonadati</taxon>
        <taxon>Pseudomonadota</taxon>
        <taxon>Gammaproteobacteria</taxon>
        <taxon>SAR86 cluster</taxon>
    </lineage>
</organism>
<dbReference type="GO" id="GO:0022857">
    <property type="term" value="F:transmembrane transporter activity"/>
    <property type="evidence" value="ECO:0007669"/>
    <property type="project" value="InterPro"/>
</dbReference>
<dbReference type="GO" id="GO:0005524">
    <property type="term" value="F:ATP binding"/>
    <property type="evidence" value="ECO:0007669"/>
    <property type="project" value="UniProtKB-KW"/>
</dbReference>
<keyword evidence="5" id="KW-1278">Translocase</keyword>
<dbReference type="InterPro" id="IPR017871">
    <property type="entry name" value="ABC_transporter-like_CS"/>
</dbReference>
<dbReference type="PROSITE" id="PS00211">
    <property type="entry name" value="ABC_TRANSPORTER_1"/>
    <property type="match status" value="1"/>
</dbReference>
<proteinExistence type="predicted"/>
<dbReference type="PANTHER" id="PTHR43499">
    <property type="entry name" value="ABC TRANSPORTER I FAMILY MEMBER 1"/>
    <property type="match status" value="1"/>
</dbReference>
<keyword evidence="1" id="KW-0813">Transport</keyword>
<evidence type="ECO:0000256" key="6">
    <source>
        <dbReference type="ARBA" id="ARBA00023136"/>
    </source>
</evidence>
<reference evidence="8 9" key="1">
    <citation type="submission" date="2019-02" db="EMBL/GenBank/DDBJ databases">
        <title>Prokaryotic population dynamics and viral predation in marine succession experiment using metagenomics: the confinement effect.</title>
        <authorList>
            <person name="Haro-Moreno J.M."/>
            <person name="Rodriguez-Valera F."/>
            <person name="Lopez-Perez M."/>
        </authorList>
    </citation>
    <scope>NUCLEOTIDE SEQUENCE [LARGE SCALE GENOMIC DNA]</scope>
    <source>
        <strain evidence="8">MED-G159</strain>
    </source>
</reference>
<name>A0A520MYD7_9GAMM</name>
<evidence type="ECO:0000256" key="1">
    <source>
        <dbReference type="ARBA" id="ARBA00022448"/>
    </source>
</evidence>
<evidence type="ECO:0000259" key="7">
    <source>
        <dbReference type="PROSITE" id="PS50893"/>
    </source>
</evidence>
<evidence type="ECO:0000313" key="8">
    <source>
        <dbReference type="EMBL" id="RZO26250.1"/>
    </source>
</evidence>
<dbReference type="SMART" id="SM00382">
    <property type="entry name" value="AAA"/>
    <property type="match status" value="1"/>
</dbReference>
<evidence type="ECO:0000256" key="5">
    <source>
        <dbReference type="ARBA" id="ARBA00022967"/>
    </source>
</evidence>
<dbReference type="InterPro" id="IPR027417">
    <property type="entry name" value="P-loop_NTPase"/>
</dbReference>
<keyword evidence="3" id="KW-0201">Cytochrome c-type biogenesis</keyword>
<dbReference type="EMBL" id="SHBE01000005">
    <property type="protein sequence ID" value="RZO26250.1"/>
    <property type="molecule type" value="Genomic_DNA"/>
</dbReference>
<dbReference type="GO" id="GO:0016887">
    <property type="term" value="F:ATP hydrolysis activity"/>
    <property type="evidence" value="ECO:0007669"/>
    <property type="project" value="InterPro"/>
</dbReference>
<sequence>MDTLITLKNLNFRVDEKIIFEKLSLKIYLNRITEVRGNNGSGKSTLLKLLCEEITSASNTSSNHKNLEISYLGHKNALIEELTFKENFELNSIKIDKSLSEDLGVFSLRNHKINNLSFGEKRKIALLRVFQSSRKIWVLDEPFAGLDETSIEMVKKILFQHLSNQGTIITSNHQEKITESLKIDLGDKNG</sequence>
<evidence type="ECO:0000313" key="9">
    <source>
        <dbReference type="Proteomes" id="UP000315825"/>
    </source>
</evidence>
<dbReference type="SUPFAM" id="SSF52540">
    <property type="entry name" value="P-loop containing nucleoside triphosphate hydrolases"/>
    <property type="match status" value="1"/>
</dbReference>
<evidence type="ECO:0000256" key="3">
    <source>
        <dbReference type="ARBA" id="ARBA00022748"/>
    </source>
</evidence>
<keyword evidence="4 8" id="KW-0067">ATP-binding</keyword>
<evidence type="ECO:0000256" key="2">
    <source>
        <dbReference type="ARBA" id="ARBA00022741"/>
    </source>
</evidence>
<dbReference type="PANTHER" id="PTHR43499:SF1">
    <property type="entry name" value="ABC TRANSPORTER I FAMILY MEMBER 1"/>
    <property type="match status" value="1"/>
</dbReference>
<gene>
    <name evidence="8" type="ORF">EVA92_03020</name>
</gene>
<dbReference type="InterPro" id="IPR003593">
    <property type="entry name" value="AAA+_ATPase"/>
</dbReference>
<dbReference type="GO" id="GO:0017004">
    <property type="term" value="P:cytochrome complex assembly"/>
    <property type="evidence" value="ECO:0007669"/>
    <property type="project" value="UniProtKB-KW"/>
</dbReference>
<feature type="domain" description="ABC transporter" evidence="7">
    <location>
        <begin position="5"/>
        <end position="190"/>
    </location>
</feature>
<dbReference type="Proteomes" id="UP000315825">
    <property type="component" value="Unassembled WGS sequence"/>
</dbReference>
<protein>
    <submittedName>
        <fullName evidence="8">ATP-binding cassette domain-containing protein</fullName>
    </submittedName>
</protein>
<comment type="caution">
    <text evidence="8">The sequence shown here is derived from an EMBL/GenBank/DDBJ whole genome shotgun (WGS) entry which is preliminary data.</text>
</comment>
<dbReference type="PROSITE" id="PS50893">
    <property type="entry name" value="ABC_TRANSPORTER_2"/>
    <property type="match status" value="1"/>
</dbReference>
<accession>A0A520MYD7</accession>
<dbReference type="Gene3D" id="3.40.50.300">
    <property type="entry name" value="P-loop containing nucleotide triphosphate hydrolases"/>
    <property type="match status" value="1"/>
</dbReference>
<dbReference type="InterPro" id="IPR003439">
    <property type="entry name" value="ABC_transporter-like_ATP-bd"/>
</dbReference>
<keyword evidence="6" id="KW-0472">Membrane</keyword>